<accession>A0A848LI17</accession>
<comment type="caution">
    <text evidence="2">The sequence shown here is derived from an EMBL/GenBank/DDBJ whole genome shotgun (WGS) entry which is preliminary data.</text>
</comment>
<keyword evidence="2" id="KW-0378">Hydrolase</keyword>
<dbReference type="GO" id="GO:0016787">
    <property type="term" value="F:hydrolase activity"/>
    <property type="evidence" value="ECO:0007669"/>
    <property type="project" value="UniProtKB-KW"/>
</dbReference>
<dbReference type="Gene3D" id="3.40.50.1820">
    <property type="entry name" value="alpha/beta hydrolase"/>
    <property type="match status" value="1"/>
</dbReference>
<dbReference type="Pfam" id="PF12697">
    <property type="entry name" value="Abhydrolase_6"/>
    <property type="match status" value="1"/>
</dbReference>
<dbReference type="SUPFAM" id="SSF53474">
    <property type="entry name" value="alpha/beta-Hydrolases"/>
    <property type="match status" value="1"/>
</dbReference>
<dbReference type="RefSeq" id="WP_169346338.1">
    <property type="nucleotide sequence ID" value="NZ_JABBJJ010000086.1"/>
</dbReference>
<gene>
    <name evidence="2" type="ORF">HG543_19655</name>
</gene>
<feature type="domain" description="AB hydrolase-1" evidence="1">
    <location>
        <begin position="59"/>
        <end position="305"/>
    </location>
</feature>
<dbReference type="InterPro" id="IPR029058">
    <property type="entry name" value="AB_hydrolase_fold"/>
</dbReference>
<dbReference type="AlphaFoldDB" id="A0A848LI17"/>
<protein>
    <submittedName>
        <fullName evidence="2">Alpha/beta hydrolase</fullName>
    </submittedName>
</protein>
<proteinExistence type="predicted"/>
<reference evidence="2 3" key="1">
    <citation type="submission" date="2020-04" db="EMBL/GenBank/DDBJ databases">
        <title>Draft genome of Pyxidicoccus fallax type strain.</title>
        <authorList>
            <person name="Whitworth D.E."/>
        </authorList>
    </citation>
    <scope>NUCLEOTIDE SEQUENCE [LARGE SCALE GENOMIC DNA]</scope>
    <source>
        <strain evidence="2 3">DSM 14698</strain>
    </source>
</reference>
<dbReference type="EMBL" id="JABBJJ010000086">
    <property type="protein sequence ID" value="NMO17058.1"/>
    <property type="molecule type" value="Genomic_DNA"/>
</dbReference>
<evidence type="ECO:0000313" key="3">
    <source>
        <dbReference type="Proteomes" id="UP000518300"/>
    </source>
</evidence>
<sequence>MYLAIGVLAGTIILVLAMRQWLLHRECEPSKSEPFDGVVYQVGKAAIAERRSDNPRATVICMHGFVADMRYFTDHYSDPDLQLILLTSCDYHVPISNPRHASVPWAKVPTEREGTIPYDAAVLIQALEHLPKTDTIRVHGHSRGGAVILEAASMRPDLFQRVEVVLEAPVLPQARPYVSTTAAQLWLLSFVIPLWRKQPINPRNLKTWGPLENNPRKRELIMAFPFNPKRVATMVSNLRGIDDWMHERDASLFKNVPNATVIVPGKDRVLDSQSMLESARKAGPSLNVVTVDGCSHFPIWDRPDVLPTLARATERPAARG</sequence>
<dbReference type="InterPro" id="IPR000073">
    <property type="entry name" value="AB_hydrolase_1"/>
</dbReference>
<evidence type="ECO:0000313" key="2">
    <source>
        <dbReference type="EMBL" id="NMO17058.1"/>
    </source>
</evidence>
<evidence type="ECO:0000259" key="1">
    <source>
        <dbReference type="Pfam" id="PF12697"/>
    </source>
</evidence>
<organism evidence="2 3">
    <name type="scientific">Pyxidicoccus fallax</name>
    <dbReference type="NCBI Taxonomy" id="394095"/>
    <lineage>
        <taxon>Bacteria</taxon>
        <taxon>Pseudomonadati</taxon>
        <taxon>Myxococcota</taxon>
        <taxon>Myxococcia</taxon>
        <taxon>Myxococcales</taxon>
        <taxon>Cystobacterineae</taxon>
        <taxon>Myxococcaceae</taxon>
        <taxon>Pyxidicoccus</taxon>
    </lineage>
</organism>
<name>A0A848LI17_9BACT</name>
<keyword evidence="3" id="KW-1185">Reference proteome</keyword>
<dbReference type="Proteomes" id="UP000518300">
    <property type="component" value="Unassembled WGS sequence"/>
</dbReference>